<sequence length="215" mass="24008">MQVECGQCGREINLPDEKLPQAPRFKFTCPSCGNKVVVERSEPVSGTEQPQEDEFSPAPEPDLPPLPAEDEYFPPGAEVLFAFVQDSRWAEAVEMFAKENGLYLSRTDSAEQGVLKLRYTAYRAVVIEQGAESAELLNELGRVQGVTRRQTLCVLITPETASFDPQHAFFRGVDCCLKREEAAEAPTLLVQAYEAFLRRLEPWKAAEKQLEAAKV</sequence>
<reference evidence="2 3" key="2">
    <citation type="journal article" date="2010" name="Stand. Genomic Sci.">
        <title>Complete genome sequence of Desulfohalobium retbaense type strain (HR(100)).</title>
        <authorList>
            <person name="Spring S."/>
            <person name="Nolan M."/>
            <person name="Lapidus A."/>
            <person name="Glavina Del Rio T."/>
            <person name="Copeland A."/>
            <person name="Tice H."/>
            <person name="Cheng J.F."/>
            <person name="Lucas S."/>
            <person name="Land M."/>
            <person name="Chen F."/>
            <person name="Bruce D."/>
            <person name="Goodwin L."/>
            <person name="Pitluck S."/>
            <person name="Ivanova N."/>
            <person name="Mavromatis K."/>
            <person name="Mikhailova N."/>
            <person name="Pati A."/>
            <person name="Chen A."/>
            <person name="Palaniappan K."/>
            <person name="Hauser L."/>
            <person name="Chang Y.J."/>
            <person name="Jeffries C.D."/>
            <person name="Munk C."/>
            <person name="Kiss H."/>
            <person name="Chain P."/>
            <person name="Han C."/>
            <person name="Brettin T."/>
            <person name="Detter J.C."/>
            <person name="Schuler E."/>
            <person name="Goker M."/>
            <person name="Rohde M."/>
            <person name="Bristow J."/>
            <person name="Eisen J.A."/>
            <person name="Markowitz V."/>
            <person name="Hugenholtz P."/>
            <person name="Kyrpides N.C."/>
            <person name="Klenk H.P."/>
        </authorList>
    </citation>
    <scope>NUCLEOTIDE SEQUENCE [LARGE SCALE GENOMIC DNA]</scope>
    <source>
        <strain evidence="2 3">DSM 5692</strain>
    </source>
</reference>
<evidence type="ECO:0000313" key="3">
    <source>
        <dbReference type="Proteomes" id="UP000001052"/>
    </source>
</evidence>
<dbReference type="KEGG" id="drt:Dret_1915"/>
<keyword evidence="3" id="KW-1185">Reference proteome</keyword>
<dbReference type="OrthoDB" id="5432773at2"/>
<accession>C8X4H6</accession>
<reference evidence="3" key="1">
    <citation type="submission" date="2009-09" db="EMBL/GenBank/DDBJ databases">
        <title>The complete chromosome of Desulfohalobium retbaense DSM 5692.</title>
        <authorList>
            <consortium name="US DOE Joint Genome Institute (JGI-PGF)"/>
            <person name="Lucas S."/>
            <person name="Copeland A."/>
            <person name="Lapidus A."/>
            <person name="Glavina del Rio T."/>
            <person name="Dalin E."/>
            <person name="Tice H."/>
            <person name="Bruce D."/>
            <person name="Goodwin L."/>
            <person name="Pitluck S."/>
            <person name="Kyrpides N."/>
            <person name="Mavromatis K."/>
            <person name="Ivanova N."/>
            <person name="Mikhailova N."/>
            <person name="Munk A.C."/>
            <person name="Brettin T."/>
            <person name="Detter J.C."/>
            <person name="Han C."/>
            <person name="Tapia R."/>
            <person name="Larimer F."/>
            <person name="Land M."/>
            <person name="Hauser L."/>
            <person name="Markowitz V."/>
            <person name="Cheng J.-F."/>
            <person name="Hugenholtz P."/>
            <person name="Woyke T."/>
            <person name="Wu D."/>
            <person name="Spring S."/>
            <person name="Klenk H.-P."/>
            <person name="Eisen J.A."/>
        </authorList>
    </citation>
    <scope>NUCLEOTIDE SEQUENCE [LARGE SCALE GENOMIC DNA]</scope>
    <source>
        <strain evidence="3">DSM 5692</strain>
    </source>
</reference>
<dbReference type="Gene3D" id="2.20.28.30">
    <property type="entry name" value="RNA polymerase ii, chain L"/>
    <property type="match status" value="1"/>
</dbReference>
<protein>
    <submittedName>
        <fullName evidence="2">Uncharacterized protein</fullName>
    </submittedName>
</protein>
<feature type="region of interest" description="Disordered" evidence="1">
    <location>
        <begin position="39"/>
        <end position="70"/>
    </location>
</feature>
<evidence type="ECO:0000313" key="2">
    <source>
        <dbReference type="EMBL" id="ACV69199.1"/>
    </source>
</evidence>
<dbReference type="AlphaFoldDB" id="C8X4H6"/>
<dbReference type="EMBL" id="CP001734">
    <property type="protein sequence ID" value="ACV69199.1"/>
    <property type="molecule type" value="Genomic_DNA"/>
</dbReference>
<feature type="compositionally biased region" description="Pro residues" evidence="1">
    <location>
        <begin position="58"/>
        <end position="67"/>
    </location>
</feature>
<evidence type="ECO:0000256" key="1">
    <source>
        <dbReference type="SAM" id="MobiDB-lite"/>
    </source>
</evidence>
<gene>
    <name evidence="2" type="ordered locus">Dret_1915</name>
</gene>
<dbReference type="eggNOG" id="COG0784">
    <property type="taxonomic scope" value="Bacteria"/>
</dbReference>
<dbReference type="RefSeq" id="WP_015752342.1">
    <property type="nucleotide sequence ID" value="NC_013223.1"/>
</dbReference>
<dbReference type="STRING" id="485915.Dret_1915"/>
<name>C8X4H6_DESRD</name>
<dbReference type="Proteomes" id="UP000001052">
    <property type="component" value="Chromosome"/>
</dbReference>
<organism evidence="2 3">
    <name type="scientific">Desulfohalobium retbaense (strain ATCC 49708 / DSM 5692 / JCM 16813 / HR100)</name>
    <dbReference type="NCBI Taxonomy" id="485915"/>
    <lineage>
        <taxon>Bacteria</taxon>
        <taxon>Pseudomonadati</taxon>
        <taxon>Thermodesulfobacteriota</taxon>
        <taxon>Desulfovibrionia</taxon>
        <taxon>Desulfovibrionales</taxon>
        <taxon>Desulfohalobiaceae</taxon>
        <taxon>Desulfohalobium</taxon>
    </lineage>
</organism>
<dbReference type="HOGENOM" id="CLU_106208_0_0_7"/>
<proteinExistence type="predicted"/>